<organism evidence="1 2">
    <name type="scientific">Aliivibrio fischeri (strain MJ11)</name>
    <name type="common">Vibrio fischeri</name>
    <dbReference type="NCBI Taxonomy" id="388396"/>
    <lineage>
        <taxon>Bacteria</taxon>
        <taxon>Pseudomonadati</taxon>
        <taxon>Pseudomonadota</taxon>
        <taxon>Gammaproteobacteria</taxon>
        <taxon>Vibrionales</taxon>
        <taxon>Vibrionaceae</taxon>
        <taxon>Aliivibrio</taxon>
    </lineage>
</organism>
<dbReference type="HOGENOM" id="CLU_3031248_0_0_6"/>
<evidence type="ECO:0000313" key="2">
    <source>
        <dbReference type="Proteomes" id="UP000001857"/>
    </source>
</evidence>
<dbReference type="EMBL" id="CP001133">
    <property type="protein sequence ID" value="ACH63920.1"/>
    <property type="molecule type" value="Genomic_DNA"/>
</dbReference>
<reference evidence="2" key="1">
    <citation type="submission" date="2008-08" db="EMBL/GenBank/DDBJ databases">
        <title>Complete sequence of Vibrio fischeri strain MJ11.</title>
        <authorList>
            <person name="Mandel M.J."/>
            <person name="Stabb E.V."/>
            <person name="Ruby E.G."/>
            <person name="Ferriera S."/>
            <person name="Johnson J."/>
            <person name="Kravitz S."/>
            <person name="Beeson K."/>
            <person name="Sutton G."/>
            <person name="Rogers Y.-H."/>
            <person name="Friedman R."/>
            <person name="Frazier M."/>
            <person name="Venter J.C."/>
        </authorList>
    </citation>
    <scope>NUCLEOTIDE SEQUENCE [LARGE SCALE GENOMIC DNA]</scope>
    <source>
        <strain evidence="2">MJ11</strain>
    </source>
</reference>
<gene>
    <name evidence="1" type="ordered locus">VFMJ11_A1013</name>
</gene>
<reference evidence="1 2" key="2">
    <citation type="journal article" date="2009" name="Nature">
        <title>A single regulatory gene is sufficient to alter bacterial host range.</title>
        <authorList>
            <person name="Mandel M.J."/>
            <person name="Wollenberg M.S."/>
            <person name="Stabb E.V."/>
            <person name="Visick K.L."/>
            <person name="Ruby E.G."/>
        </authorList>
    </citation>
    <scope>NUCLEOTIDE SEQUENCE [LARGE SCALE GENOMIC DNA]</scope>
    <source>
        <strain evidence="1 2">MJ11</strain>
    </source>
</reference>
<dbReference type="KEGG" id="vfm:VFMJ11_A1013"/>
<proteinExistence type="predicted"/>
<dbReference type="AlphaFoldDB" id="B5EV43"/>
<dbReference type="Proteomes" id="UP000001857">
    <property type="component" value="Chromosome II"/>
</dbReference>
<evidence type="ECO:0000313" key="1">
    <source>
        <dbReference type="EMBL" id="ACH63920.1"/>
    </source>
</evidence>
<name>B5EV43_ALIFM</name>
<accession>B5EV43</accession>
<sequence>MSCGVSSAMHDNENRGSEISKSVFFIICSFYLSLMSQRTLLLLSKCAINIPVVEW</sequence>
<protein>
    <submittedName>
        <fullName evidence="1">Uncharacterized protein</fullName>
    </submittedName>
</protein>